<evidence type="ECO:0000313" key="7">
    <source>
        <dbReference type="EMBL" id="SCL49837.1"/>
    </source>
</evidence>
<evidence type="ECO:0000256" key="3">
    <source>
        <dbReference type="ARBA" id="ARBA00023002"/>
    </source>
</evidence>
<evidence type="ECO:0000259" key="6">
    <source>
        <dbReference type="Pfam" id="PF08546"/>
    </source>
</evidence>
<comment type="catalytic activity">
    <reaction evidence="4">
        <text>(R)-pantoate + NADP(+) = 2-dehydropantoate + NADPH + H(+)</text>
        <dbReference type="Rhea" id="RHEA:16233"/>
        <dbReference type="ChEBI" id="CHEBI:11561"/>
        <dbReference type="ChEBI" id="CHEBI:15378"/>
        <dbReference type="ChEBI" id="CHEBI:15980"/>
        <dbReference type="ChEBI" id="CHEBI:57783"/>
        <dbReference type="ChEBI" id="CHEBI:58349"/>
        <dbReference type="EC" id="1.1.1.169"/>
    </reaction>
</comment>
<comment type="similarity">
    <text evidence="1 4">Belongs to the ketopantoate reductase family.</text>
</comment>
<evidence type="ECO:0000256" key="2">
    <source>
        <dbReference type="ARBA" id="ARBA00022857"/>
    </source>
</evidence>
<dbReference type="OrthoDB" id="9793586at2"/>
<dbReference type="Gene3D" id="3.40.50.720">
    <property type="entry name" value="NAD(P)-binding Rossmann-like Domain"/>
    <property type="match status" value="1"/>
</dbReference>
<dbReference type="SUPFAM" id="SSF51735">
    <property type="entry name" value="NAD(P)-binding Rossmann-fold domains"/>
    <property type="match status" value="1"/>
</dbReference>
<dbReference type="Gene3D" id="1.10.1040.10">
    <property type="entry name" value="N-(1-d-carboxylethyl)-l-norvaline Dehydrogenase, domain 2"/>
    <property type="match status" value="1"/>
</dbReference>
<dbReference type="InterPro" id="IPR036291">
    <property type="entry name" value="NAD(P)-bd_dom_sf"/>
</dbReference>
<dbReference type="FunFam" id="1.10.1040.10:FF:000017">
    <property type="entry name" value="2-dehydropantoate 2-reductase"/>
    <property type="match status" value="1"/>
</dbReference>
<dbReference type="RefSeq" id="WP_091307413.1">
    <property type="nucleotide sequence ID" value="NZ_FMIB01000002.1"/>
</dbReference>
<keyword evidence="2 4" id="KW-0521">NADP</keyword>
<evidence type="ECO:0000313" key="8">
    <source>
        <dbReference type="Proteomes" id="UP000198605"/>
    </source>
</evidence>
<dbReference type="PANTHER" id="PTHR21708">
    <property type="entry name" value="PROBABLE 2-DEHYDROPANTOATE 2-REDUCTASE"/>
    <property type="match status" value="1"/>
</dbReference>
<dbReference type="Pfam" id="PF08546">
    <property type="entry name" value="ApbA_C"/>
    <property type="match status" value="1"/>
</dbReference>
<keyword evidence="8" id="KW-1185">Reference proteome</keyword>
<comment type="pathway">
    <text evidence="4">Cofactor biosynthesis; (R)-pantothenate biosynthesis; (R)-pantoate from 3-methyl-2-oxobutanoate: step 2/2.</text>
</comment>
<protein>
    <recommendedName>
        <fullName evidence="4">2-dehydropantoate 2-reductase</fullName>
        <ecNumber evidence="4">1.1.1.169</ecNumber>
    </recommendedName>
    <alternativeName>
        <fullName evidence="4">Ketopantoate reductase</fullName>
    </alternativeName>
</protein>
<sequence>MRILVVGAGATGGYFGAQLQQAGRDVTFLVRSRRADVLRERGLRITGLGTDTVLTPRLLTAADVDGHYDIVLVSVKATALPAALDDVSAAVGPRTTVIPFLNGMAHMDALNERFGQDAVLGGVVRVLTTLDAEGDIVRLGALAEIVVGEQRGGTSQRVAQIAEVLSGAGFDLSVSPDIRAAMWHKWVFISTLGALNTLVRGSVGDAMAAPGGDRLGPQIAAEAAAVAAAAGYPVPTQTLDTVRAFMTRPGSADTASLYRDLVAGQPTEAEQIFGDLTARARALGVPTPLLDATTVALRVHEQRLERHDTIATVASTPAR</sequence>
<feature type="domain" description="Ketopantoate reductase C-terminal" evidence="6">
    <location>
        <begin position="177"/>
        <end position="300"/>
    </location>
</feature>
<dbReference type="Proteomes" id="UP000198605">
    <property type="component" value="Unassembled WGS sequence"/>
</dbReference>
<dbReference type="InterPro" id="IPR003710">
    <property type="entry name" value="ApbA"/>
</dbReference>
<feature type="domain" description="Ketopantoate reductase N-terminal" evidence="5">
    <location>
        <begin position="3"/>
        <end position="149"/>
    </location>
</feature>
<dbReference type="AlphaFoldDB" id="A0A1C6U739"/>
<proteinExistence type="inferred from homology"/>
<dbReference type="Pfam" id="PF02558">
    <property type="entry name" value="ApbA"/>
    <property type="match status" value="1"/>
</dbReference>
<dbReference type="FunFam" id="3.40.50.720:FF:000307">
    <property type="entry name" value="2-dehydropantoate 2-reductase"/>
    <property type="match status" value="1"/>
</dbReference>
<dbReference type="NCBIfam" id="TIGR00745">
    <property type="entry name" value="apbA_panE"/>
    <property type="match status" value="1"/>
</dbReference>
<dbReference type="UniPathway" id="UPA00028">
    <property type="reaction ID" value="UER00004"/>
</dbReference>
<gene>
    <name evidence="7" type="ORF">GA0070603_0856</name>
</gene>
<organism evidence="7 8">
    <name type="scientific">Micromonospora chersina</name>
    <dbReference type="NCBI Taxonomy" id="47854"/>
    <lineage>
        <taxon>Bacteria</taxon>
        <taxon>Bacillati</taxon>
        <taxon>Actinomycetota</taxon>
        <taxon>Actinomycetes</taxon>
        <taxon>Micromonosporales</taxon>
        <taxon>Micromonosporaceae</taxon>
        <taxon>Micromonospora</taxon>
    </lineage>
</organism>
<dbReference type="InterPro" id="IPR013328">
    <property type="entry name" value="6PGD_dom2"/>
</dbReference>
<dbReference type="GeneID" id="43277531"/>
<dbReference type="InterPro" id="IPR013752">
    <property type="entry name" value="KPA_reductase"/>
</dbReference>
<reference evidence="8" key="1">
    <citation type="submission" date="2016-06" db="EMBL/GenBank/DDBJ databases">
        <authorList>
            <person name="Varghese N."/>
            <person name="Submissions Spin"/>
        </authorList>
    </citation>
    <scope>NUCLEOTIDE SEQUENCE [LARGE SCALE GENOMIC DNA]</scope>
    <source>
        <strain evidence="8">DSM 44151</strain>
    </source>
</reference>
<dbReference type="GO" id="GO:0008677">
    <property type="term" value="F:2-dehydropantoate 2-reductase activity"/>
    <property type="evidence" value="ECO:0007669"/>
    <property type="project" value="UniProtKB-EC"/>
</dbReference>
<dbReference type="InterPro" id="IPR013332">
    <property type="entry name" value="KPR_N"/>
</dbReference>
<dbReference type="STRING" id="47854.GA0070603_0856"/>
<comment type="function">
    <text evidence="4">Catalyzes the NADPH-dependent reduction of ketopantoate into pantoic acid.</text>
</comment>
<dbReference type="GO" id="GO:0015940">
    <property type="term" value="P:pantothenate biosynthetic process"/>
    <property type="evidence" value="ECO:0007669"/>
    <property type="project" value="UniProtKB-UniPathway"/>
</dbReference>
<dbReference type="SUPFAM" id="SSF48179">
    <property type="entry name" value="6-phosphogluconate dehydrogenase C-terminal domain-like"/>
    <property type="match status" value="1"/>
</dbReference>
<dbReference type="GO" id="GO:0005737">
    <property type="term" value="C:cytoplasm"/>
    <property type="evidence" value="ECO:0007669"/>
    <property type="project" value="TreeGrafter"/>
</dbReference>
<evidence type="ECO:0000259" key="5">
    <source>
        <dbReference type="Pfam" id="PF02558"/>
    </source>
</evidence>
<keyword evidence="3 4" id="KW-0560">Oxidoreductase</keyword>
<keyword evidence="4" id="KW-0566">Pantothenate biosynthesis</keyword>
<name>A0A1C6U739_9ACTN</name>
<dbReference type="InterPro" id="IPR008927">
    <property type="entry name" value="6-PGluconate_DH-like_C_sf"/>
</dbReference>
<evidence type="ECO:0000256" key="4">
    <source>
        <dbReference type="RuleBase" id="RU362068"/>
    </source>
</evidence>
<accession>A0A1C6U739</accession>
<dbReference type="PANTHER" id="PTHR21708:SF26">
    <property type="entry name" value="2-DEHYDROPANTOATE 2-REDUCTASE"/>
    <property type="match status" value="1"/>
</dbReference>
<dbReference type="InterPro" id="IPR051402">
    <property type="entry name" value="KPR-Related"/>
</dbReference>
<dbReference type="EC" id="1.1.1.169" evidence="4"/>
<evidence type="ECO:0000256" key="1">
    <source>
        <dbReference type="ARBA" id="ARBA00007870"/>
    </source>
</evidence>
<dbReference type="EMBL" id="FMIB01000002">
    <property type="protein sequence ID" value="SCL49837.1"/>
    <property type="molecule type" value="Genomic_DNA"/>
</dbReference>